<evidence type="ECO:0000256" key="4">
    <source>
        <dbReference type="ARBA" id="ARBA00022475"/>
    </source>
</evidence>
<feature type="transmembrane region" description="Helical" evidence="8">
    <location>
        <begin position="14"/>
        <end position="33"/>
    </location>
</feature>
<dbReference type="InterPro" id="IPR018093">
    <property type="entry name" value="BCCT_CS"/>
</dbReference>
<feature type="transmembrane region" description="Helical" evidence="8">
    <location>
        <begin position="344"/>
        <end position="366"/>
    </location>
</feature>
<keyword evidence="10" id="KW-1185">Reference proteome</keyword>
<evidence type="ECO:0000256" key="1">
    <source>
        <dbReference type="ARBA" id="ARBA00004651"/>
    </source>
</evidence>
<accession>A0ABR6Z0T7</accession>
<gene>
    <name evidence="9" type="ORF">GH811_15695</name>
</gene>
<comment type="subcellular location">
    <subcellularLocation>
        <location evidence="1">Cell membrane</location>
        <topology evidence="1">Multi-pass membrane protein</topology>
    </subcellularLocation>
</comment>
<comment type="similarity">
    <text evidence="2">Belongs to the BCCT transporter (TC 2.A.15) family.</text>
</comment>
<dbReference type="InterPro" id="IPR000060">
    <property type="entry name" value="BCCT_transptr"/>
</dbReference>
<evidence type="ECO:0000256" key="8">
    <source>
        <dbReference type="SAM" id="Phobius"/>
    </source>
</evidence>
<sequence>MEEKKIVNKSKDNTVLYVSAGIALVFVLLSLIFTEGTNAVFNQLFALITTNFGWLYLVAVGIFIVFAIGLVVSPFGKIRLGKDDDKPEFSNFQWFSMLFGGGMGIGLVFWSVSEPIMHYLTPPMGEGGTQAAQELAMRIVFFHWGLHPWVIFAIGGLGLAYFQFRKGMPFLISSAFYPLIGDKVKGPIGKTIDILAVFATIFGVATSLGLGSTQIATGLEYIWGIEATPMTTSIIIAIITVIFTLATVSGLHKAMQMAADIKIWLSIAFMVFIFVFGGSVFILNNFTNSLGTYLQNLIGQTFWMGNIEWVNGWTVFYWAWWIAWAPFVGQFVARVSKGRTIREFIIAVSLLPSGFSLIWIAIYGGAAFNLNAISGGAIEAAVGADYTTGLYALLQQLPAYGITSILAIFLIVVCFVGAANSATYVLAMLTSGGDMDPDKKLRGGWGIAQGLITIVLILVGGTSALKALQTASIVAAFPYMLVMLVMCVSIFKALKADYSESQALLNNKEINNIGSAQQVVEGQE</sequence>
<feature type="transmembrane region" description="Helical" evidence="8">
    <location>
        <begin position="447"/>
        <end position="465"/>
    </location>
</feature>
<comment type="caution">
    <text evidence="9">The sequence shown here is derived from an EMBL/GenBank/DDBJ whole genome shotgun (WGS) entry which is preliminary data.</text>
</comment>
<feature type="transmembrane region" description="Helical" evidence="8">
    <location>
        <begin position="94"/>
        <end position="112"/>
    </location>
</feature>
<keyword evidence="3" id="KW-0813">Transport</keyword>
<reference evidence="9 10" key="1">
    <citation type="journal article" date="2020" name="mSystems">
        <title>Defining Genomic and Predicted Metabolic Features of the Acetobacterium Genus.</title>
        <authorList>
            <person name="Ross D.E."/>
            <person name="Marshall C.W."/>
            <person name="Gulliver D."/>
            <person name="May H.D."/>
            <person name="Norman R.S."/>
        </authorList>
    </citation>
    <scope>NUCLEOTIDE SEQUENCE [LARGE SCALE GENOMIC DNA]</scope>
    <source>
        <strain evidence="9 10">DSM 4132</strain>
    </source>
</reference>
<feature type="transmembrane region" description="Helical" evidence="8">
    <location>
        <begin position="263"/>
        <end position="283"/>
    </location>
</feature>
<evidence type="ECO:0000313" key="10">
    <source>
        <dbReference type="Proteomes" id="UP000622405"/>
    </source>
</evidence>
<feature type="transmembrane region" description="Helical" evidence="8">
    <location>
        <begin position="146"/>
        <end position="164"/>
    </location>
</feature>
<dbReference type="EMBL" id="WJBE01000020">
    <property type="protein sequence ID" value="MBC3901060.1"/>
    <property type="molecule type" value="Genomic_DNA"/>
</dbReference>
<keyword evidence="5 8" id="KW-0812">Transmembrane</keyword>
<evidence type="ECO:0000256" key="7">
    <source>
        <dbReference type="ARBA" id="ARBA00023136"/>
    </source>
</evidence>
<dbReference type="Pfam" id="PF02028">
    <property type="entry name" value="BCCT"/>
    <property type="match status" value="1"/>
</dbReference>
<feature type="transmembrane region" description="Helical" evidence="8">
    <location>
        <begin position="471"/>
        <end position="491"/>
    </location>
</feature>
<protein>
    <submittedName>
        <fullName evidence="9">BCCT family transporter</fullName>
    </submittedName>
</protein>
<dbReference type="PANTHER" id="PTHR30047">
    <property type="entry name" value="HIGH-AFFINITY CHOLINE TRANSPORT PROTEIN-RELATED"/>
    <property type="match status" value="1"/>
</dbReference>
<evidence type="ECO:0000313" key="9">
    <source>
        <dbReference type="EMBL" id="MBC3901060.1"/>
    </source>
</evidence>
<proteinExistence type="inferred from homology"/>
<keyword evidence="7 8" id="KW-0472">Membrane</keyword>
<feature type="transmembrane region" description="Helical" evidence="8">
    <location>
        <begin position="230"/>
        <end position="251"/>
    </location>
</feature>
<keyword evidence="4" id="KW-1003">Cell membrane</keyword>
<dbReference type="NCBIfam" id="TIGR00842">
    <property type="entry name" value="bcct"/>
    <property type="match status" value="1"/>
</dbReference>
<feature type="transmembrane region" description="Helical" evidence="8">
    <location>
        <begin position="53"/>
        <end position="73"/>
    </location>
</feature>
<dbReference type="Proteomes" id="UP000622405">
    <property type="component" value="Unassembled WGS sequence"/>
</dbReference>
<dbReference type="PANTHER" id="PTHR30047:SF7">
    <property type="entry name" value="HIGH-AFFINITY CHOLINE TRANSPORT PROTEIN"/>
    <property type="match status" value="1"/>
</dbReference>
<dbReference type="PROSITE" id="PS01303">
    <property type="entry name" value="BCCT"/>
    <property type="match status" value="1"/>
</dbReference>
<evidence type="ECO:0000256" key="3">
    <source>
        <dbReference type="ARBA" id="ARBA00022448"/>
    </source>
</evidence>
<evidence type="ECO:0000256" key="2">
    <source>
        <dbReference type="ARBA" id="ARBA00005658"/>
    </source>
</evidence>
<evidence type="ECO:0000256" key="6">
    <source>
        <dbReference type="ARBA" id="ARBA00022989"/>
    </source>
</evidence>
<feature type="transmembrane region" description="Helical" evidence="8">
    <location>
        <begin position="192"/>
        <end position="210"/>
    </location>
</feature>
<feature type="transmembrane region" description="Helical" evidence="8">
    <location>
        <begin position="399"/>
        <end position="426"/>
    </location>
</feature>
<dbReference type="RefSeq" id="WP_186895185.1">
    <property type="nucleotide sequence ID" value="NZ_WJBE01000020.1"/>
</dbReference>
<keyword evidence="6 8" id="KW-1133">Transmembrane helix</keyword>
<organism evidence="9 10">
    <name type="scientific">Acetobacterium malicum</name>
    <dbReference type="NCBI Taxonomy" id="52692"/>
    <lineage>
        <taxon>Bacteria</taxon>
        <taxon>Bacillati</taxon>
        <taxon>Bacillota</taxon>
        <taxon>Clostridia</taxon>
        <taxon>Eubacteriales</taxon>
        <taxon>Eubacteriaceae</taxon>
        <taxon>Acetobacterium</taxon>
    </lineage>
</organism>
<feature type="transmembrane region" description="Helical" evidence="8">
    <location>
        <begin position="315"/>
        <end position="332"/>
    </location>
</feature>
<name>A0ABR6Z0T7_9FIRM</name>
<evidence type="ECO:0000256" key="5">
    <source>
        <dbReference type="ARBA" id="ARBA00022692"/>
    </source>
</evidence>